<name>A0A8S3XNI3_PARAO</name>
<keyword evidence="3" id="KW-1185">Reference proteome</keyword>
<reference evidence="2" key="1">
    <citation type="submission" date="2021-04" db="EMBL/GenBank/DDBJ databases">
        <authorList>
            <person name="Tunstrom K."/>
        </authorList>
    </citation>
    <scope>NUCLEOTIDE SEQUENCE</scope>
</reference>
<accession>A0A8S3XNI3</accession>
<proteinExistence type="predicted"/>
<dbReference type="EMBL" id="CAJQZP010001271">
    <property type="protein sequence ID" value="CAG5034664.1"/>
    <property type="molecule type" value="Genomic_DNA"/>
</dbReference>
<feature type="region of interest" description="Disordered" evidence="1">
    <location>
        <begin position="157"/>
        <end position="193"/>
    </location>
</feature>
<protein>
    <submittedName>
        <fullName evidence="2">(apollo) hypothetical protein</fullName>
    </submittedName>
</protein>
<dbReference type="AlphaFoldDB" id="A0A8S3XNI3"/>
<feature type="region of interest" description="Disordered" evidence="1">
    <location>
        <begin position="88"/>
        <end position="121"/>
    </location>
</feature>
<comment type="caution">
    <text evidence="2">The sequence shown here is derived from an EMBL/GenBank/DDBJ whole genome shotgun (WGS) entry which is preliminary data.</text>
</comment>
<feature type="compositionally biased region" description="Basic and acidic residues" evidence="1">
    <location>
        <begin position="157"/>
        <end position="168"/>
    </location>
</feature>
<evidence type="ECO:0000313" key="2">
    <source>
        <dbReference type="EMBL" id="CAG5034664.1"/>
    </source>
</evidence>
<organism evidence="2 3">
    <name type="scientific">Parnassius apollo</name>
    <name type="common">Apollo butterfly</name>
    <name type="synonym">Papilio apollo</name>
    <dbReference type="NCBI Taxonomy" id="110799"/>
    <lineage>
        <taxon>Eukaryota</taxon>
        <taxon>Metazoa</taxon>
        <taxon>Ecdysozoa</taxon>
        <taxon>Arthropoda</taxon>
        <taxon>Hexapoda</taxon>
        <taxon>Insecta</taxon>
        <taxon>Pterygota</taxon>
        <taxon>Neoptera</taxon>
        <taxon>Endopterygota</taxon>
        <taxon>Lepidoptera</taxon>
        <taxon>Glossata</taxon>
        <taxon>Ditrysia</taxon>
        <taxon>Papilionoidea</taxon>
        <taxon>Papilionidae</taxon>
        <taxon>Parnassiinae</taxon>
        <taxon>Parnassini</taxon>
        <taxon>Parnassius</taxon>
        <taxon>Parnassius</taxon>
    </lineage>
</organism>
<dbReference type="OrthoDB" id="6517071at2759"/>
<dbReference type="Proteomes" id="UP000691718">
    <property type="component" value="Unassembled WGS sequence"/>
</dbReference>
<evidence type="ECO:0000313" key="3">
    <source>
        <dbReference type="Proteomes" id="UP000691718"/>
    </source>
</evidence>
<gene>
    <name evidence="2" type="ORF">PAPOLLO_LOCUS20370</name>
</gene>
<feature type="compositionally biased region" description="Low complexity" evidence="1">
    <location>
        <begin position="101"/>
        <end position="121"/>
    </location>
</feature>
<feature type="compositionally biased region" description="Low complexity" evidence="1">
    <location>
        <begin position="169"/>
        <end position="182"/>
    </location>
</feature>
<sequence>MNSEPASRAWWCFARRRWRATRAPSRMAEGEGVDGVGRPPSPLAVRFVNDNVLINGRSSMPTRPNRQRIANLKLQFDDSLTRTFEYPSETSLCEESPSSDTAVATSPATCTATSPATATTPTTGTLAANTHLVSGSLGRYTPSKTHADSFQLGLTRPHAETEQSEQSKADAVVEAEAQAQAEAEAEAEAGDARPCAAHAARSWSDARALSTDLLF</sequence>
<evidence type="ECO:0000256" key="1">
    <source>
        <dbReference type="SAM" id="MobiDB-lite"/>
    </source>
</evidence>
<feature type="compositionally biased region" description="Polar residues" evidence="1">
    <location>
        <begin position="88"/>
        <end position="100"/>
    </location>
</feature>